<dbReference type="Pfam" id="PF14325">
    <property type="entry name" value="DUF4383"/>
    <property type="match status" value="1"/>
</dbReference>
<proteinExistence type="predicted"/>
<name>A0A6J4SFS2_9ACTN</name>
<protein>
    <recommendedName>
        <fullName evidence="3">DUF4383 domain-containing protein</fullName>
    </recommendedName>
</protein>
<organism evidence="2">
    <name type="scientific">uncultured Solirubrobacteraceae bacterium</name>
    <dbReference type="NCBI Taxonomy" id="1162706"/>
    <lineage>
        <taxon>Bacteria</taxon>
        <taxon>Bacillati</taxon>
        <taxon>Actinomycetota</taxon>
        <taxon>Thermoleophilia</taxon>
        <taxon>Solirubrobacterales</taxon>
        <taxon>Solirubrobacteraceae</taxon>
        <taxon>environmental samples</taxon>
    </lineage>
</organism>
<sequence>MGASLAQKVGPIFGGFYVAIGVIGFAVTGFTGFTQNTPDELLGFSVNPFHNVVHIGIGAFLLIMCLQKNAAAAEGAVMGVGLFYIVAFVIGVTAPDNLTIISMSGAGDLENFNHIVNGVALLAIGLLSTGATASQAKRRGLA</sequence>
<dbReference type="EMBL" id="CADCVQ010000064">
    <property type="protein sequence ID" value="CAA9492327.1"/>
    <property type="molecule type" value="Genomic_DNA"/>
</dbReference>
<accession>A0A6J4SFS2</accession>
<reference evidence="2" key="1">
    <citation type="submission" date="2020-02" db="EMBL/GenBank/DDBJ databases">
        <authorList>
            <person name="Meier V. D."/>
        </authorList>
    </citation>
    <scope>NUCLEOTIDE SEQUENCE</scope>
    <source>
        <strain evidence="2">AVDCRST_MAG67</strain>
    </source>
</reference>
<gene>
    <name evidence="2" type="ORF">AVDCRST_MAG67-1342</name>
</gene>
<evidence type="ECO:0000256" key="1">
    <source>
        <dbReference type="SAM" id="Phobius"/>
    </source>
</evidence>
<feature type="transmembrane region" description="Helical" evidence="1">
    <location>
        <begin position="73"/>
        <end position="94"/>
    </location>
</feature>
<evidence type="ECO:0000313" key="2">
    <source>
        <dbReference type="EMBL" id="CAA9492327.1"/>
    </source>
</evidence>
<evidence type="ECO:0008006" key="3">
    <source>
        <dbReference type="Google" id="ProtNLM"/>
    </source>
</evidence>
<keyword evidence="1" id="KW-1133">Transmembrane helix</keyword>
<keyword evidence="1" id="KW-0472">Membrane</keyword>
<feature type="transmembrane region" description="Helical" evidence="1">
    <location>
        <begin position="114"/>
        <end position="133"/>
    </location>
</feature>
<feature type="transmembrane region" description="Helical" evidence="1">
    <location>
        <begin position="12"/>
        <end position="33"/>
    </location>
</feature>
<keyword evidence="1" id="KW-0812">Transmembrane</keyword>
<feature type="transmembrane region" description="Helical" evidence="1">
    <location>
        <begin position="48"/>
        <end position="66"/>
    </location>
</feature>
<dbReference type="AlphaFoldDB" id="A0A6J4SFS2"/>